<keyword evidence="5" id="KW-1185">Reference proteome</keyword>
<dbReference type="Pfam" id="PF07885">
    <property type="entry name" value="Ion_trans_2"/>
    <property type="match status" value="1"/>
</dbReference>
<dbReference type="Proteomes" id="UP001148125">
    <property type="component" value="Unassembled WGS sequence"/>
</dbReference>
<evidence type="ECO:0000259" key="3">
    <source>
        <dbReference type="PROSITE" id="PS51201"/>
    </source>
</evidence>
<feature type="domain" description="RCK N-terminal" evidence="3">
    <location>
        <begin position="114"/>
        <end position="241"/>
    </location>
</feature>
<name>A0ABT5VG79_9BACI</name>
<accession>A0ABT5VG79</accession>
<feature type="transmembrane region" description="Helical" evidence="2">
    <location>
        <begin position="17"/>
        <end position="37"/>
    </location>
</feature>
<dbReference type="SUPFAM" id="SSF51735">
    <property type="entry name" value="NAD(P)-binding Rossmann-fold domains"/>
    <property type="match status" value="1"/>
</dbReference>
<keyword evidence="2" id="KW-0472">Membrane</keyword>
<protein>
    <submittedName>
        <fullName evidence="4">NAD-binding protein</fullName>
    </submittedName>
</protein>
<gene>
    <name evidence="4" type="ORF">N7Z68_13865</name>
</gene>
<dbReference type="InterPro" id="IPR050721">
    <property type="entry name" value="Trk_Ktr_HKT_K-transport"/>
</dbReference>
<dbReference type="RefSeq" id="WP_275119073.1">
    <property type="nucleotide sequence ID" value="NZ_JAOTPO010000009.1"/>
</dbReference>
<comment type="subcellular location">
    <subcellularLocation>
        <location evidence="1">Cell membrane</location>
        <topology evidence="1">Multi-pass membrane protein</topology>
    </subcellularLocation>
</comment>
<dbReference type="PROSITE" id="PS51201">
    <property type="entry name" value="RCK_N"/>
    <property type="match status" value="1"/>
</dbReference>
<dbReference type="PANTHER" id="PTHR43833">
    <property type="entry name" value="POTASSIUM CHANNEL PROTEIN 2-RELATED-RELATED"/>
    <property type="match status" value="1"/>
</dbReference>
<dbReference type="InterPro" id="IPR036291">
    <property type="entry name" value="NAD(P)-bd_dom_sf"/>
</dbReference>
<dbReference type="Gene3D" id="1.10.287.70">
    <property type="match status" value="1"/>
</dbReference>
<feature type="transmembrane region" description="Helical" evidence="2">
    <location>
        <begin position="44"/>
        <end position="62"/>
    </location>
</feature>
<dbReference type="InterPro" id="IPR013099">
    <property type="entry name" value="K_chnl_dom"/>
</dbReference>
<comment type="caution">
    <text evidence="4">The sequence shown here is derived from an EMBL/GenBank/DDBJ whole genome shotgun (WGS) entry which is preliminary data.</text>
</comment>
<evidence type="ECO:0000256" key="1">
    <source>
        <dbReference type="ARBA" id="ARBA00004651"/>
    </source>
</evidence>
<dbReference type="Gene3D" id="3.40.50.720">
    <property type="entry name" value="NAD(P)-binding Rossmann-like Domain"/>
    <property type="match status" value="1"/>
</dbReference>
<dbReference type="EMBL" id="JAOTPO010000009">
    <property type="protein sequence ID" value="MDE5414461.1"/>
    <property type="molecule type" value="Genomic_DNA"/>
</dbReference>
<keyword evidence="2" id="KW-0812">Transmembrane</keyword>
<feature type="transmembrane region" description="Helical" evidence="2">
    <location>
        <begin position="74"/>
        <end position="94"/>
    </location>
</feature>
<evidence type="ECO:0000256" key="2">
    <source>
        <dbReference type="SAM" id="Phobius"/>
    </source>
</evidence>
<dbReference type="InterPro" id="IPR003148">
    <property type="entry name" value="RCK_N"/>
</dbReference>
<evidence type="ECO:0000313" key="5">
    <source>
        <dbReference type="Proteomes" id="UP001148125"/>
    </source>
</evidence>
<proteinExistence type="predicted"/>
<dbReference type="Pfam" id="PF02254">
    <property type="entry name" value="TrkA_N"/>
    <property type="match status" value="1"/>
</dbReference>
<dbReference type="PANTHER" id="PTHR43833:SF9">
    <property type="entry name" value="POTASSIUM CHANNEL PROTEIN YUGO-RELATED"/>
    <property type="match status" value="1"/>
</dbReference>
<evidence type="ECO:0000313" key="4">
    <source>
        <dbReference type="EMBL" id="MDE5414461.1"/>
    </source>
</evidence>
<keyword evidence="2" id="KW-1133">Transmembrane helix</keyword>
<sequence>MHFFLKISLGLIKMRNLTLFITSLVFIIMCTIIMYLLEPDTFESVLNTFYFVMTTFSTVGYGDYSPVTMSGKMFAVFMYLFGIGLLGVVIGKIVDAFTIFRRKREEGKLSYIKEDHVIIIGWGKKTDFAVKEILDSDQQVEVIIIDTLQQAPIDVSNNRIHYIQGDPTEEETYEKANIEKARAVIVFADDTIQDGSLKDAKTLLVAITVDRLAPEVHTTVEVLTEKHISNFSHVRVDEFILSQETISSLAVRSAMYKGVSKVYSQLISRQHGEDLYKVTKKENWVTYNDAFQELLTKGATLIADRDQLNINRRLQEKIPDEAVLYIICNKETYKALSEK</sequence>
<organism evidence="4 5">
    <name type="scientific">Alkalihalobacterium chitinilyticum</name>
    <dbReference type="NCBI Taxonomy" id="2980103"/>
    <lineage>
        <taxon>Bacteria</taxon>
        <taxon>Bacillati</taxon>
        <taxon>Bacillota</taxon>
        <taxon>Bacilli</taxon>
        <taxon>Bacillales</taxon>
        <taxon>Bacillaceae</taxon>
        <taxon>Alkalihalobacterium</taxon>
    </lineage>
</organism>
<dbReference type="SUPFAM" id="SSF81324">
    <property type="entry name" value="Voltage-gated potassium channels"/>
    <property type="match status" value="1"/>
</dbReference>
<reference evidence="4" key="1">
    <citation type="submission" date="2024-05" db="EMBL/GenBank/DDBJ databases">
        <title>Alkalihalobacillus sp. strain MEB203 novel alkaliphilic bacterium from Lonar Lake, India.</title>
        <authorList>
            <person name="Joshi A."/>
            <person name="Thite S."/>
            <person name="Mengade P."/>
        </authorList>
    </citation>
    <scope>NUCLEOTIDE SEQUENCE</scope>
    <source>
        <strain evidence="4">MEB 203</strain>
    </source>
</reference>